<gene>
    <name evidence="2" type="ORF">GFK26_21625</name>
</gene>
<dbReference type="Pfam" id="PF07044">
    <property type="entry name" value="DUF1329"/>
    <property type="match status" value="1"/>
</dbReference>
<accession>A0A5Q0M9R8</accession>
<sequence>MKSSSIFTAALLCFAQLGQGAIAAVSAEEAAKLKSTLMPLGGERAGNKAGTIPAWDGGYTKPSPGWKSGQPRPDPFAGEKPLFSITAKNVDEYANALSEVSKALFKRYPGYRIDVYPSHRTAAAPQWVYDNTFKNAIRAMTTEGGNSLEGAHGGIPFPIPKDGYEVLWNHRMSWVGEETFFPFSGWIVTADGKRVLATKAEEWSTYPVYYKEGSPDSFQGVFLKTKLTTLEPASKAGEGVLGWQVTQMERTGYWQYLVGQRRVRRSPSLAYDTPNFIVSGIGLMDEAFSLYGPIDRHEIKLVGKREMIVPYNNNKAALAKSEDLIQPNFLNPDLVRWELHRVWEVEATLKPGKRHVMPKRRYYVDEDSWSILQWDGWDAQGALWRGGYALTLLAPDIPALVGNVVNWGGYNIQTGEYYMSVSTNDARIQYQVLPRKSESFYTPEALGSDGAR</sequence>
<reference evidence="2 3" key="1">
    <citation type="submission" date="2019-10" db="EMBL/GenBank/DDBJ databases">
        <title>Complete genome sequence of Variovorax paradoxus 5C-2.</title>
        <authorList>
            <person name="Gogoleva N.E."/>
            <person name="Balkin A.S."/>
        </authorList>
    </citation>
    <scope>NUCLEOTIDE SEQUENCE [LARGE SCALE GENOMIC DNA]</scope>
    <source>
        <strain evidence="2 3">5C-2</strain>
    </source>
</reference>
<name>A0A5Q0M9R8_VARPD</name>
<dbReference type="Proteomes" id="UP000326780">
    <property type="component" value="Chromosome"/>
</dbReference>
<dbReference type="InterPro" id="IPR010752">
    <property type="entry name" value="DUF1329"/>
</dbReference>
<evidence type="ECO:0000313" key="2">
    <source>
        <dbReference type="EMBL" id="QFZ85172.1"/>
    </source>
</evidence>
<feature type="chain" id="PRO_5025056850" evidence="1">
    <location>
        <begin position="24"/>
        <end position="452"/>
    </location>
</feature>
<dbReference type="EMBL" id="CP045644">
    <property type="protein sequence ID" value="QFZ85172.1"/>
    <property type="molecule type" value="Genomic_DNA"/>
</dbReference>
<feature type="signal peptide" evidence="1">
    <location>
        <begin position="1"/>
        <end position="23"/>
    </location>
</feature>
<proteinExistence type="predicted"/>
<protein>
    <submittedName>
        <fullName evidence="2">DUF1329 domain-containing protein</fullName>
    </submittedName>
</protein>
<dbReference type="Gene3D" id="2.50.20.10">
    <property type="entry name" value="Lipoprotein localisation LolA/LolB/LppX"/>
    <property type="match status" value="1"/>
</dbReference>
<dbReference type="CDD" id="cd16329">
    <property type="entry name" value="LolA_like"/>
    <property type="match status" value="1"/>
</dbReference>
<dbReference type="RefSeq" id="WP_153283790.1">
    <property type="nucleotide sequence ID" value="NZ_CP045644.1"/>
</dbReference>
<evidence type="ECO:0000313" key="3">
    <source>
        <dbReference type="Proteomes" id="UP000326780"/>
    </source>
</evidence>
<evidence type="ECO:0000256" key="1">
    <source>
        <dbReference type="SAM" id="SignalP"/>
    </source>
</evidence>
<dbReference type="AlphaFoldDB" id="A0A5Q0M9R8"/>
<organism evidence="2 3">
    <name type="scientific">Variovorax paradoxus</name>
    <dbReference type="NCBI Taxonomy" id="34073"/>
    <lineage>
        <taxon>Bacteria</taxon>
        <taxon>Pseudomonadati</taxon>
        <taxon>Pseudomonadota</taxon>
        <taxon>Betaproteobacteria</taxon>
        <taxon>Burkholderiales</taxon>
        <taxon>Comamonadaceae</taxon>
        <taxon>Variovorax</taxon>
    </lineage>
</organism>
<keyword evidence="1" id="KW-0732">Signal</keyword>